<feature type="signal peptide" evidence="1">
    <location>
        <begin position="1"/>
        <end position="18"/>
    </location>
</feature>
<dbReference type="PROSITE" id="PS51257">
    <property type="entry name" value="PROKAR_LIPOPROTEIN"/>
    <property type="match status" value="1"/>
</dbReference>
<reference evidence="2 3" key="1">
    <citation type="submission" date="2021-10" db="EMBL/GenBank/DDBJ databases">
        <title>Collection of gut derived symbiotic bacterial strains cultured from healthy donors.</title>
        <authorList>
            <person name="Lin H."/>
            <person name="Littmann E."/>
            <person name="Kohout C."/>
            <person name="Pamer E.G."/>
        </authorList>
    </citation>
    <scope>NUCLEOTIDE SEQUENCE [LARGE SCALE GENOMIC DNA]</scope>
    <source>
        <strain evidence="2 3">DFI.1.165</strain>
    </source>
</reference>
<dbReference type="EMBL" id="JAJCIS010000006">
    <property type="protein sequence ID" value="MCB7387791.1"/>
    <property type="molecule type" value="Genomic_DNA"/>
</dbReference>
<dbReference type="RefSeq" id="WP_066734877.1">
    <property type="nucleotide sequence ID" value="NZ_JAJCIQ010000007.1"/>
</dbReference>
<comment type="caution">
    <text evidence="2">The sequence shown here is derived from an EMBL/GenBank/DDBJ whole genome shotgun (WGS) entry which is preliminary data.</text>
</comment>
<dbReference type="PANTHER" id="PTHR43649:SF12">
    <property type="entry name" value="DIACETYLCHITOBIOSE BINDING PROTEIN DASA"/>
    <property type="match status" value="1"/>
</dbReference>
<sequence>MKNWKRAAAAAMIMTLTAAGCGSGAGTKKEKETALDPEKPVTITVWNYYTGAQQTAFDGLVEEFNQSRGKDLGITVKASNEGGITDLEENVLAAAEKKVGAKEVPNIFAAYTDTAYNVDKMGIVADLSEYFTEKEKEEYIDSYITEGSFPDGESLKILPVAKATEVFMLNKTDWDKFASATGAELSDLETIEGLTETAEKYYEWTDSLTEEPDDGKAFFGRDAMANYMIIGAMQLGTQIIEGDGTGKVKINFPEEIARKLWDNYYIPFINGHFSAAGRFRSDDIKTGNIISFVGSSSGATFFPDKVILNDDESYSIETEILPAPQFKEGEGYAVQQGAGMVVTKGSEAEIEASVEFLKWFTDTKQNTYFSAASGYLPVKKVANDAEAMQKETDGNETVGKVIEVSIETVNNNHLYTTPAYDNGTTARNVLEYSMSDKAAEDRQAIEADIAAGTPRGDAIAKYDTDENFKAWYQSTKEKLEQTVK</sequence>
<evidence type="ECO:0000256" key="1">
    <source>
        <dbReference type="SAM" id="SignalP"/>
    </source>
</evidence>
<dbReference type="SUPFAM" id="SSF53850">
    <property type="entry name" value="Periplasmic binding protein-like II"/>
    <property type="match status" value="1"/>
</dbReference>
<accession>A0ABS8DHC2</accession>
<feature type="chain" id="PRO_5045444894" evidence="1">
    <location>
        <begin position="19"/>
        <end position="484"/>
    </location>
</feature>
<protein>
    <submittedName>
        <fullName evidence="2">Extracellular solute-binding protein</fullName>
    </submittedName>
</protein>
<dbReference type="Gene3D" id="3.40.190.10">
    <property type="entry name" value="Periplasmic binding protein-like II"/>
    <property type="match status" value="1"/>
</dbReference>
<name>A0ABS8DHC2_9FIRM</name>
<dbReference type="Pfam" id="PF13416">
    <property type="entry name" value="SBP_bac_8"/>
    <property type="match status" value="1"/>
</dbReference>
<dbReference type="PANTHER" id="PTHR43649">
    <property type="entry name" value="ARABINOSE-BINDING PROTEIN-RELATED"/>
    <property type="match status" value="1"/>
</dbReference>
<organism evidence="2 3">
    <name type="scientific">Bariatricus massiliensis</name>
    <dbReference type="NCBI Taxonomy" id="1745713"/>
    <lineage>
        <taxon>Bacteria</taxon>
        <taxon>Bacillati</taxon>
        <taxon>Bacillota</taxon>
        <taxon>Clostridia</taxon>
        <taxon>Lachnospirales</taxon>
        <taxon>Lachnospiraceae</taxon>
        <taxon>Bariatricus</taxon>
    </lineage>
</organism>
<dbReference type="InterPro" id="IPR006059">
    <property type="entry name" value="SBP"/>
</dbReference>
<dbReference type="InterPro" id="IPR050490">
    <property type="entry name" value="Bact_solute-bd_prot1"/>
</dbReference>
<evidence type="ECO:0000313" key="2">
    <source>
        <dbReference type="EMBL" id="MCB7387791.1"/>
    </source>
</evidence>
<proteinExistence type="predicted"/>
<evidence type="ECO:0000313" key="3">
    <source>
        <dbReference type="Proteomes" id="UP001299546"/>
    </source>
</evidence>
<keyword evidence="3" id="KW-1185">Reference proteome</keyword>
<keyword evidence="1" id="KW-0732">Signal</keyword>
<dbReference type="Proteomes" id="UP001299546">
    <property type="component" value="Unassembled WGS sequence"/>
</dbReference>
<gene>
    <name evidence="2" type="ORF">LIZ65_10875</name>
</gene>